<organism evidence="2 3">
    <name type="scientific">Ilyodon furcidens</name>
    <name type="common">goldbreast splitfin</name>
    <dbReference type="NCBI Taxonomy" id="33524"/>
    <lineage>
        <taxon>Eukaryota</taxon>
        <taxon>Metazoa</taxon>
        <taxon>Chordata</taxon>
        <taxon>Craniata</taxon>
        <taxon>Vertebrata</taxon>
        <taxon>Euteleostomi</taxon>
        <taxon>Actinopterygii</taxon>
        <taxon>Neopterygii</taxon>
        <taxon>Teleostei</taxon>
        <taxon>Neoteleostei</taxon>
        <taxon>Acanthomorphata</taxon>
        <taxon>Ovalentaria</taxon>
        <taxon>Atherinomorphae</taxon>
        <taxon>Cyprinodontiformes</taxon>
        <taxon>Goodeidae</taxon>
        <taxon>Ilyodon</taxon>
    </lineage>
</organism>
<gene>
    <name evidence="2" type="ORF">ILYODFUR_033122</name>
</gene>
<evidence type="ECO:0000256" key="1">
    <source>
        <dbReference type="SAM" id="MobiDB-lite"/>
    </source>
</evidence>
<protein>
    <submittedName>
        <fullName evidence="2">Uncharacterized protein</fullName>
    </submittedName>
</protein>
<feature type="compositionally biased region" description="Pro residues" evidence="1">
    <location>
        <begin position="73"/>
        <end position="83"/>
    </location>
</feature>
<dbReference type="Proteomes" id="UP001482620">
    <property type="component" value="Unassembled WGS sequence"/>
</dbReference>
<feature type="region of interest" description="Disordered" evidence="1">
    <location>
        <begin position="1"/>
        <end position="195"/>
    </location>
</feature>
<name>A0ABV0TZT8_9TELE</name>
<feature type="compositionally biased region" description="Pro residues" evidence="1">
    <location>
        <begin position="166"/>
        <end position="177"/>
    </location>
</feature>
<feature type="compositionally biased region" description="Polar residues" evidence="1">
    <location>
        <begin position="112"/>
        <end position="123"/>
    </location>
</feature>
<sequence>MNLSNLVTPHPKRGHNTPHPTRCLSSTPPSSPPQCSLAGTRHALSPHPPDCQQQPSTPPGARAKEGSPRQGPGTPPTPQPNPRGAPACWPPKHTHSTPSCTKQTGRLAGQPLHQSVATSQSTPHIVWPRPPCRSLAPHQRTELAPKPGTEIQENPSDPERAETPAPDNPQDPNPSPDPEQKARSLSWPQTPDGKQ</sequence>
<keyword evidence="3" id="KW-1185">Reference proteome</keyword>
<reference evidence="2 3" key="1">
    <citation type="submission" date="2021-06" db="EMBL/GenBank/DDBJ databases">
        <authorList>
            <person name="Palmer J.M."/>
        </authorList>
    </citation>
    <scope>NUCLEOTIDE SEQUENCE [LARGE SCALE GENOMIC DNA]</scope>
    <source>
        <strain evidence="3">if_2019</strain>
        <tissue evidence="2">Muscle</tissue>
    </source>
</reference>
<feature type="compositionally biased region" description="Low complexity" evidence="1">
    <location>
        <begin position="20"/>
        <end position="37"/>
    </location>
</feature>
<evidence type="ECO:0000313" key="3">
    <source>
        <dbReference type="Proteomes" id="UP001482620"/>
    </source>
</evidence>
<comment type="caution">
    <text evidence="2">The sequence shown here is derived from an EMBL/GenBank/DDBJ whole genome shotgun (WGS) entry which is preliminary data.</text>
</comment>
<accession>A0ABV0TZT8</accession>
<dbReference type="EMBL" id="JAHRIQ010051896">
    <property type="protein sequence ID" value="MEQ2238444.1"/>
    <property type="molecule type" value="Genomic_DNA"/>
</dbReference>
<proteinExistence type="predicted"/>
<evidence type="ECO:0000313" key="2">
    <source>
        <dbReference type="EMBL" id="MEQ2238444.1"/>
    </source>
</evidence>